<dbReference type="EMBL" id="BKAJ01000018">
    <property type="protein sequence ID" value="GEP53877.1"/>
    <property type="molecule type" value="Genomic_DNA"/>
</dbReference>
<evidence type="ECO:0000256" key="3">
    <source>
        <dbReference type="ARBA" id="ARBA00022692"/>
    </source>
</evidence>
<feature type="transmembrane region" description="Helical" evidence="6">
    <location>
        <begin position="242"/>
        <end position="262"/>
    </location>
</feature>
<feature type="domain" description="Major facilitator superfamily (MFS) profile" evidence="7">
    <location>
        <begin position="10"/>
        <end position="395"/>
    </location>
</feature>
<dbReference type="SUPFAM" id="SSF103473">
    <property type="entry name" value="MFS general substrate transporter"/>
    <property type="match status" value="1"/>
</dbReference>
<evidence type="ECO:0000256" key="5">
    <source>
        <dbReference type="ARBA" id="ARBA00023136"/>
    </source>
</evidence>
<feature type="transmembrane region" description="Helical" evidence="6">
    <location>
        <begin position="205"/>
        <end position="230"/>
    </location>
</feature>
<dbReference type="PANTHER" id="PTHR43124">
    <property type="entry name" value="PURINE EFFLUX PUMP PBUE"/>
    <property type="match status" value="1"/>
</dbReference>
<comment type="caution">
    <text evidence="8">The sequence shown here is derived from an EMBL/GenBank/DDBJ whole genome shotgun (WGS) entry which is preliminary data.</text>
</comment>
<evidence type="ECO:0000256" key="1">
    <source>
        <dbReference type="ARBA" id="ARBA00004651"/>
    </source>
</evidence>
<feature type="transmembrane region" description="Helical" evidence="6">
    <location>
        <begin position="46"/>
        <end position="69"/>
    </location>
</feature>
<dbReference type="AlphaFoldDB" id="A0A512N4G8"/>
<evidence type="ECO:0000256" key="6">
    <source>
        <dbReference type="SAM" id="Phobius"/>
    </source>
</evidence>
<evidence type="ECO:0000256" key="2">
    <source>
        <dbReference type="ARBA" id="ARBA00022475"/>
    </source>
</evidence>
<dbReference type="GO" id="GO:0022857">
    <property type="term" value="F:transmembrane transporter activity"/>
    <property type="evidence" value="ECO:0007669"/>
    <property type="project" value="InterPro"/>
</dbReference>
<keyword evidence="9" id="KW-1185">Reference proteome</keyword>
<feature type="transmembrane region" description="Helical" evidence="6">
    <location>
        <begin position="274"/>
        <end position="307"/>
    </location>
</feature>
<accession>A0A512N4G8</accession>
<gene>
    <name evidence="8" type="ORF">RSO01_10430</name>
</gene>
<keyword evidence="2" id="KW-1003">Cell membrane</keyword>
<dbReference type="InterPro" id="IPR036259">
    <property type="entry name" value="MFS_trans_sf"/>
</dbReference>
<dbReference type="RefSeq" id="WP_147146916.1">
    <property type="nucleotide sequence ID" value="NZ_BKAJ01000018.1"/>
</dbReference>
<evidence type="ECO:0000256" key="4">
    <source>
        <dbReference type="ARBA" id="ARBA00022989"/>
    </source>
</evidence>
<dbReference type="InterPro" id="IPR011701">
    <property type="entry name" value="MFS"/>
</dbReference>
<feature type="transmembrane region" description="Helical" evidence="6">
    <location>
        <begin position="162"/>
        <end position="184"/>
    </location>
</feature>
<feature type="transmembrane region" description="Helical" evidence="6">
    <location>
        <begin position="103"/>
        <end position="123"/>
    </location>
</feature>
<dbReference type="Gene3D" id="1.20.1250.20">
    <property type="entry name" value="MFS general substrate transporter like domains"/>
    <property type="match status" value="2"/>
</dbReference>
<feature type="transmembrane region" description="Helical" evidence="6">
    <location>
        <begin position="135"/>
        <end position="156"/>
    </location>
</feature>
<feature type="transmembrane region" description="Helical" evidence="6">
    <location>
        <begin position="341"/>
        <end position="359"/>
    </location>
</feature>
<keyword evidence="3 6" id="KW-0812">Transmembrane</keyword>
<organism evidence="8 9">
    <name type="scientific">Reyranella soli</name>
    <dbReference type="NCBI Taxonomy" id="1230389"/>
    <lineage>
        <taxon>Bacteria</taxon>
        <taxon>Pseudomonadati</taxon>
        <taxon>Pseudomonadota</taxon>
        <taxon>Alphaproteobacteria</taxon>
        <taxon>Hyphomicrobiales</taxon>
        <taxon>Reyranellaceae</taxon>
        <taxon>Reyranella</taxon>
    </lineage>
</organism>
<dbReference type="GO" id="GO:0005886">
    <property type="term" value="C:plasma membrane"/>
    <property type="evidence" value="ECO:0007669"/>
    <property type="project" value="UniProtKB-SubCell"/>
</dbReference>
<evidence type="ECO:0000313" key="9">
    <source>
        <dbReference type="Proteomes" id="UP000321058"/>
    </source>
</evidence>
<evidence type="ECO:0000259" key="7">
    <source>
        <dbReference type="PROSITE" id="PS50850"/>
    </source>
</evidence>
<dbReference type="CDD" id="cd17324">
    <property type="entry name" value="MFS_NepI_like"/>
    <property type="match status" value="1"/>
</dbReference>
<dbReference type="InterPro" id="IPR050189">
    <property type="entry name" value="MFS_Efflux_Transporters"/>
</dbReference>
<protein>
    <submittedName>
        <fullName evidence="8">MFS transporter</fullName>
    </submittedName>
</protein>
<dbReference type="Proteomes" id="UP000321058">
    <property type="component" value="Unassembled WGS sequence"/>
</dbReference>
<keyword evidence="4 6" id="KW-1133">Transmembrane helix</keyword>
<dbReference type="PROSITE" id="PS50850">
    <property type="entry name" value="MFS"/>
    <property type="match status" value="1"/>
</dbReference>
<reference evidence="8 9" key="1">
    <citation type="submission" date="2019-07" db="EMBL/GenBank/DDBJ databases">
        <title>Whole genome shotgun sequence of Reyranella soli NBRC 108950.</title>
        <authorList>
            <person name="Hosoyama A."/>
            <person name="Uohara A."/>
            <person name="Ohji S."/>
            <person name="Ichikawa N."/>
        </authorList>
    </citation>
    <scope>NUCLEOTIDE SEQUENCE [LARGE SCALE GENOMIC DNA]</scope>
    <source>
        <strain evidence="8 9">NBRC 108950</strain>
    </source>
</reference>
<dbReference type="Pfam" id="PF07690">
    <property type="entry name" value="MFS_1"/>
    <property type="match status" value="1"/>
</dbReference>
<dbReference type="OrthoDB" id="9788453at2"/>
<proteinExistence type="predicted"/>
<evidence type="ECO:0000313" key="8">
    <source>
        <dbReference type="EMBL" id="GEP53877.1"/>
    </source>
</evidence>
<feature type="transmembrane region" description="Helical" evidence="6">
    <location>
        <begin position="76"/>
        <end position="97"/>
    </location>
</feature>
<dbReference type="PANTHER" id="PTHR43124:SF10">
    <property type="entry name" value="PURINE EFFLUX PUMP PBUE"/>
    <property type="match status" value="1"/>
</dbReference>
<name>A0A512N4G8_9HYPH</name>
<sequence length="437" mass="43359">MARSPSSLTSLVWLTLGAFAIGTEGFMIAGLLPALAHDLDVGLAAAGHLVTAFSLAYAIGAPVLAVLTARLERKRVLAVAMGSFALANLAAALAPGYAGLMGARLLLALSAASFMPAAGGYAAALGGPERQGRALSMVVGGLTVAIIAGVPLGVLLGDALGWRATFLGVGGMAALSLVGILAWLPRQPAGTTASLGERLALAGRADVLSVLAVTVLTVASTFTVYTYLGVFMQAVTGLGPRGLAAVLLAFGVASAAGTRIAGSAADHWGAQRTVICGCGLVLLAYLALALGAGFGLAAMAVVLPAILLWGFASWGVTTAQQARLVALAPDLAPVSLSLNSSAIYLGSATGAAVGALVIADGAVRMLGSVAACFSLAALLTVLAGAVRNCCSPQNRLESPGRSFGGSNGSFIAHGSRERVVYAHTPASCRRRGGASAS</sequence>
<comment type="subcellular location">
    <subcellularLocation>
        <location evidence="1">Cell membrane</location>
        <topology evidence="1">Multi-pass membrane protein</topology>
    </subcellularLocation>
</comment>
<keyword evidence="5 6" id="KW-0472">Membrane</keyword>
<feature type="transmembrane region" description="Helical" evidence="6">
    <location>
        <begin position="366"/>
        <end position="386"/>
    </location>
</feature>
<dbReference type="InterPro" id="IPR020846">
    <property type="entry name" value="MFS_dom"/>
</dbReference>